<dbReference type="Gene3D" id="3.90.1560.10">
    <property type="entry name" value="ComB-like"/>
    <property type="match status" value="1"/>
</dbReference>
<dbReference type="SUPFAM" id="SSF142823">
    <property type="entry name" value="ComB-like"/>
    <property type="match status" value="1"/>
</dbReference>
<comment type="caution">
    <text evidence="8">The sequence shown here is derived from an EMBL/GenBank/DDBJ whole genome shotgun (WGS) entry which is preliminary data.</text>
</comment>
<evidence type="ECO:0000313" key="8">
    <source>
        <dbReference type="EMBL" id="KMM38254.1"/>
    </source>
</evidence>
<evidence type="ECO:0000256" key="5">
    <source>
        <dbReference type="ARBA" id="ARBA00022801"/>
    </source>
</evidence>
<dbReference type="GO" id="GO:0000287">
    <property type="term" value="F:magnesium ion binding"/>
    <property type="evidence" value="ECO:0007669"/>
    <property type="project" value="InterPro"/>
</dbReference>
<dbReference type="GO" id="GO:0050532">
    <property type="term" value="F:2-phosphosulfolactate phosphatase activity"/>
    <property type="evidence" value="ECO:0007669"/>
    <property type="project" value="UniProtKB-EC"/>
</dbReference>
<dbReference type="Pfam" id="PF04029">
    <property type="entry name" value="2-ph_phosp"/>
    <property type="match status" value="1"/>
</dbReference>
<evidence type="ECO:0000256" key="4">
    <source>
        <dbReference type="ARBA" id="ARBA00021948"/>
    </source>
</evidence>
<dbReference type="STRING" id="157733.AB986_02760"/>
<evidence type="ECO:0000313" key="9">
    <source>
        <dbReference type="Proteomes" id="UP000035996"/>
    </source>
</evidence>
<dbReference type="InterPro" id="IPR005238">
    <property type="entry name" value="ComB-like"/>
</dbReference>
<organism evidence="8 9">
    <name type="scientific">Guptibacillus hwajinpoensis</name>
    <dbReference type="NCBI Taxonomy" id="208199"/>
    <lineage>
        <taxon>Bacteria</taxon>
        <taxon>Bacillati</taxon>
        <taxon>Bacillota</taxon>
        <taxon>Bacilli</taxon>
        <taxon>Bacillales</taxon>
        <taxon>Guptibacillaceae</taxon>
        <taxon>Guptibacillus</taxon>
    </lineage>
</organism>
<dbReference type="GO" id="GO:0050545">
    <property type="term" value="F:sulfopyruvate decarboxylase activity"/>
    <property type="evidence" value="ECO:0007669"/>
    <property type="project" value="TreeGrafter"/>
</dbReference>
<keyword evidence="5" id="KW-0378">Hydrolase</keyword>
<reference evidence="8" key="1">
    <citation type="submission" date="2015-06" db="EMBL/GenBank/DDBJ databases">
        <authorList>
            <person name="Liu B."/>
            <person name="Wang J."/>
            <person name="Zhu Y."/>
            <person name="Liu G."/>
            <person name="Chen Q."/>
            <person name="Zheng C."/>
            <person name="Che J."/>
            <person name="Ge C."/>
            <person name="Shi H."/>
            <person name="Pan Z."/>
            <person name="Liu X."/>
        </authorList>
    </citation>
    <scope>NUCLEOTIDE SEQUENCE [LARGE SCALE GENOMIC DNA]</scope>
    <source>
        <strain evidence="8">DSM 16346</strain>
    </source>
</reference>
<dbReference type="PANTHER" id="PTHR37311:SF1">
    <property type="entry name" value="2-PHOSPHOSULFOLACTATE PHOSPHATASE-RELATED"/>
    <property type="match status" value="1"/>
</dbReference>
<dbReference type="EMBL" id="LELK01000001">
    <property type="protein sequence ID" value="KMM38254.1"/>
    <property type="molecule type" value="Genomic_DNA"/>
</dbReference>
<proteinExistence type="inferred from homology"/>
<dbReference type="PATRIC" id="fig|157733.3.peg.2766"/>
<comment type="similarity">
    <text evidence="2">Belongs to the ComB family.</text>
</comment>
<name>A0A0J6D1T6_9BACL</name>
<comment type="cofactor">
    <cofactor evidence="1">
        <name>Mg(2+)</name>
        <dbReference type="ChEBI" id="CHEBI:18420"/>
    </cofactor>
</comment>
<keyword evidence="9" id="KW-1185">Reference proteome</keyword>
<evidence type="ECO:0000256" key="1">
    <source>
        <dbReference type="ARBA" id="ARBA00001946"/>
    </source>
</evidence>
<accession>A0A0J6D1T6</accession>
<keyword evidence="6" id="KW-0460">Magnesium</keyword>
<dbReference type="Proteomes" id="UP000035996">
    <property type="component" value="Unassembled WGS sequence"/>
</dbReference>
<protein>
    <recommendedName>
        <fullName evidence="4">Probable 2-phosphosulfolactate phosphatase</fullName>
        <ecNumber evidence="3">3.1.3.71</ecNumber>
    </recommendedName>
</protein>
<evidence type="ECO:0000256" key="3">
    <source>
        <dbReference type="ARBA" id="ARBA00012953"/>
    </source>
</evidence>
<dbReference type="InterPro" id="IPR036702">
    <property type="entry name" value="ComB-like_sf"/>
</dbReference>
<evidence type="ECO:0000256" key="2">
    <source>
        <dbReference type="ARBA" id="ARBA00009997"/>
    </source>
</evidence>
<evidence type="ECO:0000256" key="7">
    <source>
        <dbReference type="ARBA" id="ARBA00033711"/>
    </source>
</evidence>
<dbReference type="OrthoDB" id="4913at2"/>
<evidence type="ECO:0000256" key="6">
    <source>
        <dbReference type="ARBA" id="ARBA00022842"/>
    </source>
</evidence>
<dbReference type="AlphaFoldDB" id="A0A0J6D1T6"/>
<comment type="catalytic activity">
    <reaction evidence="7">
        <text>(2R)-O-phospho-3-sulfolactate + H2O = (2R)-3-sulfolactate + phosphate</text>
        <dbReference type="Rhea" id="RHEA:23416"/>
        <dbReference type="ChEBI" id="CHEBI:15377"/>
        <dbReference type="ChEBI" id="CHEBI:15597"/>
        <dbReference type="ChEBI" id="CHEBI:43474"/>
        <dbReference type="ChEBI" id="CHEBI:58738"/>
        <dbReference type="EC" id="3.1.3.71"/>
    </reaction>
</comment>
<dbReference type="EC" id="3.1.3.71" evidence="3"/>
<dbReference type="PANTHER" id="PTHR37311">
    <property type="entry name" value="2-PHOSPHOSULFOLACTATE PHOSPHATASE-RELATED"/>
    <property type="match status" value="1"/>
</dbReference>
<gene>
    <name evidence="8" type="ORF">AB986_02760</name>
</gene>
<sequence length="251" mass="27449">MGKVHVLMKKEDIDQDKIGNDKIVVVLDVLLATSTITSALEFGAKQVIPVLDQHDALAEAKALPDGSYLLSGEYEGKTIEGFLDPNPLQLKKAVKGKTLILSTTNGTVAIKRSSDAKRVYVASLLNGRAIAKKLNHFHQDETIVVVCSGSSGEFALEDFYGAGYLINQLLSTCPDWELTDAARAASSFYRGSEKSGEEVLISSRVGEMIKRYGYEDEVRFVASEGIFTIVPFVQGKKTIIREEVHHDANQV</sequence>
<dbReference type="RefSeq" id="WP_048309347.1">
    <property type="nucleotide sequence ID" value="NZ_CP119526.1"/>
</dbReference>